<reference evidence="3" key="2">
    <citation type="journal article" date="2008" name="Nucleic Acids Res.">
        <title>The rice annotation project database (RAP-DB): 2008 update.</title>
        <authorList>
            <consortium name="The rice annotation project (RAP)"/>
        </authorList>
    </citation>
    <scope>GENOME REANNOTATION</scope>
    <source>
        <strain evidence="3">cv. Nipponbare</strain>
    </source>
</reference>
<protein>
    <recommendedName>
        <fullName evidence="4">DUF834 domain-containing protein</fullName>
    </recommendedName>
</protein>
<dbReference type="Proteomes" id="UP000000763">
    <property type="component" value="Chromosome 5"/>
</dbReference>
<dbReference type="AlphaFoldDB" id="Q60EH5"/>
<evidence type="ECO:0008006" key="4">
    <source>
        <dbReference type="Google" id="ProtNLM"/>
    </source>
</evidence>
<evidence type="ECO:0000313" key="3">
    <source>
        <dbReference type="Proteomes" id="UP000000763"/>
    </source>
</evidence>
<reference evidence="3" key="1">
    <citation type="journal article" date="2005" name="Nature">
        <title>The map-based sequence of the rice genome.</title>
        <authorList>
            <consortium name="International rice genome sequencing project (IRGSP)"/>
            <person name="Matsumoto T."/>
            <person name="Wu J."/>
            <person name="Kanamori H."/>
            <person name="Katayose Y."/>
            <person name="Fujisawa M."/>
            <person name="Namiki N."/>
            <person name="Mizuno H."/>
            <person name="Yamamoto K."/>
            <person name="Antonio B.A."/>
            <person name="Baba T."/>
            <person name="Sakata K."/>
            <person name="Nagamura Y."/>
            <person name="Aoki H."/>
            <person name="Arikawa K."/>
            <person name="Arita K."/>
            <person name="Bito T."/>
            <person name="Chiden Y."/>
            <person name="Fujitsuka N."/>
            <person name="Fukunaka R."/>
            <person name="Hamada M."/>
            <person name="Harada C."/>
            <person name="Hayashi A."/>
            <person name="Hijishita S."/>
            <person name="Honda M."/>
            <person name="Hosokawa S."/>
            <person name="Ichikawa Y."/>
            <person name="Idonuma A."/>
            <person name="Iijima M."/>
            <person name="Ikeda M."/>
            <person name="Ikeno M."/>
            <person name="Ito K."/>
            <person name="Ito S."/>
            <person name="Ito T."/>
            <person name="Ito Y."/>
            <person name="Ito Y."/>
            <person name="Iwabuchi A."/>
            <person name="Kamiya K."/>
            <person name="Karasawa W."/>
            <person name="Kurita K."/>
            <person name="Katagiri S."/>
            <person name="Kikuta A."/>
            <person name="Kobayashi H."/>
            <person name="Kobayashi N."/>
            <person name="Machita K."/>
            <person name="Maehara T."/>
            <person name="Masukawa M."/>
            <person name="Mizubayashi T."/>
            <person name="Mukai Y."/>
            <person name="Nagasaki H."/>
            <person name="Nagata Y."/>
            <person name="Naito S."/>
            <person name="Nakashima M."/>
            <person name="Nakama Y."/>
            <person name="Nakamichi Y."/>
            <person name="Nakamura M."/>
            <person name="Meguro A."/>
            <person name="Negishi M."/>
            <person name="Ohta I."/>
            <person name="Ohta T."/>
            <person name="Okamoto M."/>
            <person name="Ono N."/>
            <person name="Saji S."/>
            <person name="Sakaguchi M."/>
            <person name="Sakai K."/>
            <person name="Shibata M."/>
            <person name="Shimokawa T."/>
            <person name="Song J."/>
            <person name="Takazaki Y."/>
            <person name="Terasawa K."/>
            <person name="Tsugane M."/>
            <person name="Tsuji K."/>
            <person name="Ueda S."/>
            <person name="Waki K."/>
            <person name="Yamagata H."/>
            <person name="Yamamoto M."/>
            <person name="Yamamoto S."/>
            <person name="Yamane H."/>
            <person name="Yoshiki S."/>
            <person name="Yoshihara R."/>
            <person name="Yukawa K."/>
            <person name="Zhong H."/>
            <person name="Yano M."/>
            <person name="Yuan Q."/>
            <person name="Ouyang S."/>
            <person name="Liu J."/>
            <person name="Jones K.M."/>
            <person name="Gansberger K."/>
            <person name="Moffat K."/>
            <person name="Hill J."/>
            <person name="Bera J."/>
            <person name="Fadrosh D."/>
            <person name="Jin S."/>
            <person name="Johri S."/>
            <person name="Kim M."/>
            <person name="Overton L."/>
            <person name="Reardon M."/>
            <person name="Tsitrin T."/>
            <person name="Vuong H."/>
            <person name="Weaver B."/>
            <person name="Ciecko A."/>
            <person name="Tallon L."/>
            <person name="Jackson J."/>
            <person name="Pai G."/>
            <person name="Aken S.V."/>
            <person name="Utterback T."/>
            <person name="Reidmuller S."/>
            <person name="Feldblyum T."/>
            <person name="Hsiao J."/>
            <person name="Zismann V."/>
            <person name="Iobst S."/>
            <person name="de Vazeille A.R."/>
            <person name="Buell C.R."/>
            <person name="Ying K."/>
            <person name="Li Y."/>
            <person name="Lu T."/>
            <person name="Huang Y."/>
            <person name="Zhao Q."/>
            <person name="Feng Q."/>
            <person name="Zhang L."/>
            <person name="Zhu J."/>
            <person name="Weng Q."/>
            <person name="Mu J."/>
            <person name="Lu Y."/>
            <person name="Fan D."/>
            <person name="Liu Y."/>
            <person name="Guan J."/>
            <person name="Zhang Y."/>
            <person name="Yu S."/>
            <person name="Liu X."/>
            <person name="Zhang Y."/>
            <person name="Hong G."/>
            <person name="Han B."/>
            <person name="Choisne N."/>
            <person name="Demange N."/>
            <person name="Orjeda G."/>
            <person name="Samain S."/>
            <person name="Cattolico L."/>
            <person name="Pelletier E."/>
            <person name="Couloux A."/>
            <person name="Segurens B."/>
            <person name="Wincker P."/>
            <person name="D'Hont A."/>
            <person name="Scarpelli C."/>
            <person name="Weissenbach J."/>
            <person name="Salanoubat M."/>
            <person name="Quetier F."/>
            <person name="Yu Y."/>
            <person name="Kim H.R."/>
            <person name="Rambo T."/>
            <person name="Currie J."/>
            <person name="Collura K."/>
            <person name="Luo M."/>
            <person name="Yang T."/>
            <person name="Ammiraju J.S.S."/>
            <person name="Engler F."/>
            <person name="Soderlund C."/>
            <person name="Wing R.A."/>
            <person name="Palmer L.E."/>
            <person name="de la Bastide M."/>
            <person name="Spiegel L."/>
            <person name="Nascimento L."/>
            <person name="Zutavern T."/>
            <person name="O'Shaughnessy A."/>
            <person name="Dike S."/>
            <person name="Dedhia N."/>
            <person name="Preston R."/>
            <person name="Balija V."/>
            <person name="McCombie W.R."/>
            <person name="Chow T."/>
            <person name="Chen H."/>
            <person name="Chung M."/>
            <person name="Chen C."/>
            <person name="Shaw J."/>
            <person name="Wu H."/>
            <person name="Hsiao K."/>
            <person name="Chao Y."/>
            <person name="Chu M."/>
            <person name="Cheng C."/>
            <person name="Hour A."/>
            <person name="Lee P."/>
            <person name="Lin S."/>
            <person name="Lin Y."/>
            <person name="Liou J."/>
            <person name="Liu S."/>
            <person name="Hsing Y."/>
            <person name="Raghuvanshi S."/>
            <person name="Mohanty A."/>
            <person name="Bharti A.K."/>
            <person name="Gaur A."/>
            <person name="Gupta V."/>
            <person name="Kumar D."/>
            <person name="Ravi V."/>
            <person name="Vij S."/>
            <person name="Kapur A."/>
            <person name="Khurana P."/>
            <person name="Khurana P."/>
            <person name="Khurana J.P."/>
            <person name="Tyagi A.K."/>
            <person name="Gaikwad K."/>
            <person name="Singh A."/>
            <person name="Dalal V."/>
            <person name="Srivastava S."/>
            <person name="Dixit A."/>
            <person name="Pal A.K."/>
            <person name="Ghazi I.A."/>
            <person name="Yadav M."/>
            <person name="Pandit A."/>
            <person name="Bhargava A."/>
            <person name="Sureshbabu K."/>
            <person name="Batra K."/>
            <person name="Sharma T.R."/>
            <person name="Mohapatra T."/>
            <person name="Singh N.K."/>
            <person name="Messing J."/>
            <person name="Nelson A.B."/>
            <person name="Fuks G."/>
            <person name="Kavchok S."/>
            <person name="Keizer G."/>
            <person name="Linton E."/>
            <person name="Llaca V."/>
            <person name="Song R."/>
            <person name="Tanyolac B."/>
            <person name="Young S."/>
            <person name="Ho-Il K."/>
            <person name="Hahn J.H."/>
            <person name="Sangsakoo G."/>
            <person name="Vanavichit A."/>
            <person name="de Mattos Luiz.A.T."/>
            <person name="Zimmer P.D."/>
            <person name="Malone G."/>
            <person name="Dellagostin O."/>
            <person name="de Oliveira A.C."/>
            <person name="Bevan M."/>
            <person name="Bancroft I."/>
            <person name="Minx P."/>
            <person name="Cordum H."/>
            <person name="Wilson R."/>
            <person name="Cheng Z."/>
            <person name="Jin W."/>
            <person name="Jiang J."/>
            <person name="Leong S.A."/>
            <person name="Iwama H."/>
            <person name="Gojobori T."/>
            <person name="Itoh T."/>
            <person name="Niimura Y."/>
            <person name="Fujii Y."/>
            <person name="Habara T."/>
            <person name="Sakai H."/>
            <person name="Sato Y."/>
            <person name="Wilson G."/>
            <person name="Kumar K."/>
            <person name="McCouch S."/>
            <person name="Juretic N."/>
            <person name="Hoen D."/>
            <person name="Wright S."/>
            <person name="Bruskiewich R."/>
            <person name="Bureau T."/>
            <person name="Miyao A."/>
            <person name="Hirochika H."/>
            <person name="Nishikawa T."/>
            <person name="Kadowaki K."/>
            <person name="Sugiura M."/>
            <person name="Burr B."/>
            <person name="Sasaki T."/>
        </authorList>
    </citation>
    <scope>NUCLEOTIDE SEQUENCE [LARGE SCALE GENOMIC DNA]</scope>
    <source>
        <strain evidence="3">cv. Nipponbare</strain>
    </source>
</reference>
<evidence type="ECO:0000256" key="1">
    <source>
        <dbReference type="SAM" id="MobiDB-lite"/>
    </source>
</evidence>
<proteinExistence type="predicted"/>
<gene>
    <name evidence="2" type="primary">B1122D01.4</name>
</gene>
<feature type="region of interest" description="Disordered" evidence="1">
    <location>
        <begin position="1"/>
        <end position="83"/>
    </location>
</feature>
<sequence length="189" mass="20281">MADEGEKEENGWGVLTVGYGDGGRRPAKLRAEGDGGTPATGGARDGVDEQRLHNGMGGEVLERMGRRHGRPERKTREEGLTGARENGRPVSFWRWEGMAQVLLVLAEPREATVARFCSGAAFRWRRGVKGVEDGVLRGAAKLQVAVVVTAAVAGGWSVAEVVAARMHGEGAFGWWFGGAEQRPGWGLMQ</sequence>
<evidence type="ECO:0000313" key="2">
    <source>
        <dbReference type="EMBL" id="AAU90109.1"/>
    </source>
</evidence>
<accession>Q60EH5</accession>
<dbReference type="EMBL" id="AC130602">
    <property type="protein sequence ID" value="AAU90109.1"/>
    <property type="molecule type" value="Genomic_DNA"/>
</dbReference>
<organism evidence="2 3">
    <name type="scientific">Oryza sativa subsp. japonica</name>
    <name type="common">Rice</name>
    <dbReference type="NCBI Taxonomy" id="39947"/>
    <lineage>
        <taxon>Eukaryota</taxon>
        <taxon>Viridiplantae</taxon>
        <taxon>Streptophyta</taxon>
        <taxon>Embryophyta</taxon>
        <taxon>Tracheophyta</taxon>
        <taxon>Spermatophyta</taxon>
        <taxon>Magnoliopsida</taxon>
        <taxon>Liliopsida</taxon>
        <taxon>Poales</taxon>
        <taxon>Poaceae</taxon>
        <taxon>BOP clade</taxon>
        <taxon>Oryzoideae</taxon>
        <taxon>Oryzeae</taxon>
        <taxon>Oryzinae</taxon>
        <taxon>Oryza</taxon>
        <taxon>Oryza sativa</taxon>
    </lineage>
</organism>
<name>Q60EH5_ORYSJ</name>